<evidence type="ECO:0000256" key="2">
    <source>
        <dbReference type="ARBA" id="ARBA00022771"/>
    </source>
</evidence>
<reference evidence="8" key="1">
    <citation type="submission" date="2019-02" db="EMBL/GenBank/DDBJ databases">
        <title>Glaciihabitans arcticus sp. nov., a psychrotolerant bacterium isolated from polar soil.</title>
        <authorList>
            <person name="Dahal R.H."/>
        </authorList>
    </citation>
    <scope>NUCLEOTIDE SEQUENCE [LARGE SCALE GENOMIC DNA]</scope>
    <source>
        <strain evidence="8">RP-3-7</strain>
    </source>
</reference>
<dbReference type="InterPro" id="IPR000962">
    <property type="entry name" value="Znf_DskA_TraR"/>
</dbReference>
<dbReference type="PROSITE" id="PS51128">
    <property type="entry name" value="ZF_DKSA_2"/>
    <property type="match status" value="1"/>
</dbReference>
<accession>A0A4Q9GTA1</accession>
<dbReference type="RefSeq" id="WP_130982050.1">
    <property type="nucleotide sequence ID" value="NZ_SISG01000001.1"/>
</dbReference>
<dbReference type="PANTHER" id="PTHR33823">
    <property type="entry name" value="RNA POLYMERASE-BINDING TRANSCRIPTION FACTOR DKSA-RELATED"/>
    <property type="match status" value="1"/>
</dbReference>
<dbReference type="AlphaFoldDB" id="A0A4Q9GTA1"/>
<dbReference type="SUPFAM" id="SSF57716">
    <property type="entry name" value="Glucocorticoid receptor-like (DNA-binding domain)"/>
    <property type="match status" value="1"/>
</dbReference>
<proteinExistence type="predicted"/>
<dbReference type="Gene3D" id="1.20.120.910">
    <property type="entry name" value="DksA, coiled-coil domain"/>
    <property type="match status" value="1"/>
</dbReference>
<keyword evidence="3" id="KW-0862">Zinc</keyword>
<evidence type="ECO:0000256" key="4">
    <source>
        <dbReference type="PROSITE-ProRule" id="PRU00510"/>
    </source>
</evidence>
<dbReference type="Proteomes" id="UP000294194">
    <property type="component" value="Unassembled WGS sequence"/>
</dbReference>
<dbReference type="InterPro" id="IPR037187">
    <property type="entry name" value="DnaK_N"/>
</dbReference>
<feature type="zinc finger region" description="dksA C4-type" evidence="4">
    <location>
        <begin position="97"/>
        <end position="121"/>
    </location>
</feature>
<feature type="region of interest" description="Disordered" evidence="5">
    <location>
        <begin position="42"/>
        <end position="65"/>
    </location>
</feature>
<comment type="caution">
    <text evidence="7">The sequence shown here is derived from an EMBL/GenBank/DDBJ whole genome shotgun (WGS) entry which is preliminary data.</text>
</comment>
<dbReference type="Pfam" id="PF01258">
    <property type="entry name" value="zf-dskA_traR"/>
    <property type="match status" value="1"/>
</dbReference>
<evidence type="ECO:0000313" key="8">
    <source>
        <dbReference type="Proteomes" id="UP000294194"/>
    </source>
</evidence>
<evidence type="ECO:0000259" key="6">
    <source>
        <dbReference type="Pfam" id="PF01258"/>
    </source>
</evidence>
<sequence length="127" mass="13847">MTPTVAALDSRQRGALRKRLLADRASTLDSVAQLGFDIDSVRHSRRDSSTDDEHDPEGSTLAFEQSQTSALLRQAVHRIDQIDDALGRLDDDSYGSCASCGRSIGYARLSARPYTPHCVTCAARLNP</sequence>
<evidence type="ECO:0000256" key="5">
    <source>
        <dbReference type="SAM" id="MobiDB-lite"/>
    </source>
</evidence>
<dbReference type="SUPFAM" id="SSF109635">
    <property type="entry name" value="DnaK suppressor protein DksA, alpha-hairpin domain"/>
    <property type="match status" value="1"/>
</dbReference>
<feature type="compositionally biased region" description="Basic and acidic residues" evidence="5">
    <location>
        <begin position="42"/>
        <end position="51"/>
    </location>
</feature>
<dbReference type="GO" id="GO:0008270">
    <property type="term" value="F:zinc ion binding"/>
    <property type="evidence" value="ECO:0007669"/>
    <property type="project" value="UniProtKB-KW"/>
</dbReference>
<feature type="domain" description="Zinc finger DksA/TraR C4-type" evidence="6">
    <location>
        <begin position="93"/>
        <end position="124"/>
    </location>
</feature>
<dbReference type="PANTHER" id="PTHR33823:SF4">
    <property type="entry name" value="GENERAL STRESS PROTEIN 16O"/>
    <property type="match status" value="1"/>
</dbReference>
<gene>
    <name evidence="7" type="ORF">EYE40_11330</name>
</gene>
<keyword evidence="8" id="KW-1185">Reference proteome</keyword>
<organism evidence="7 8">
    <name type="scientific">Glaciihabitans arcticus</name>
    <dbReference type="NCBI Taxonomy" id="2668039"/>
    <lineage>
        <taxon>Bacteria</taxon>
        <taxon>Bacillati</taxon>
        <taxon>Actinomycetota</taxon>
        <taxon>Actinomycetes</taxon>
        <taxon>Micrococcales</taxon>
        <taxon>Microbacteriaceae</taxon>
        <taxon>Glaciihabitans</taxon>
    </lineage>
</organism>
<keyword evidence="1" id="KW-0479">Metal-binding</keyword>
<dbReference type="EMBL" id="SISG01000001">
    <property type="protein sequence ID" value="TBN57941.1"/>
    <property type="molecule type" value="Genomic_DNA"/>
</dbReference>
<evidence type="ECO:0000256" key="3">
    <source>
        <dbReference type="ARBA" id="ARBA00022833"/>
    </source>
</evidence>
<evidence type="ECO:0000256" key="1">
    <source>
        <dbReference type="ARBA" id="ARBA00022723"/>
    </source>
</evidence>
<evidence type="ECO:0000313" key="7">
    <source>
        <dbReference type="EMBL" id="TBN57941.1"/>
    </source>
</evidence>
<protein>
    <recommendedName>
        <fullName evidence="6">Zinc finger DksA/TraR C4-type domain-containing protein</fullName>
    </recommendedName>
</protein>
<name>A0A4Q9GTA1_9MICO</name>
<keyword evidence="2" id="KW-0863">Zinc-finger</keyword>